<protein>
    <submittedName>
        <fullName evidence="1">Uncharacterized protein</fullName>
    </submittedName>
</protein>
<sequence>MNPHPPSLPHGWKRSSLLCNPHPSTLHLICNPHHPPRNNILIGELVERMRYTDQDFGSDFDLDGELEDASDLFDRDNKKGDDNFGGSGLGFRSLTEGNVLESCCIISGEGGRREGGWCGLQMREWWECGAGCRIENGGKGCGGMRKGEGVGVAE</sequence>
<evidence type="ECO:0000313" key="1">
    <source>
        <dbReference type="EMBL" id="RXH91180.1"/>
    </source>
</evidence>
<dbReference type="Proteomes" id="UP000290289">
    <property type="component" value="Chromosome 8"/>
</dbReference>
<gene>
    <name evidence="1" type="ORF">DVH24_020203</name>
</gene>
<keyword evidence="2" id="KW-1185">Reference proteome</keyword>
<organism evidence="1 2">
    <name type="scientific">Malus domestica</name>
    <name type="common">Apple</name>
    <name type="synonym">Pyrus malus</name>
    <dbReference type="NCBI Taxonomy" id="3750"/>
    <lineage>
        <taxon>Eukaryota</taxon>
        <taxon>Viridiplantae</taxon>
        <taxon>Streptophyta</taxon>
        <taxon>Embryophyta</taxon>
        <taxon>Tracheophyta</taxon>
        <taxon>Spermatophyta</taxon>
        <taxon>Magnoliopsida</taxon>
        <taxon>eudicotyledons</taxon>
        <taxon>Gunneridae</taxon>
        <taxon>Pentapetalae</taxon>
        <taxon>rosids</taxon>
        <taxon>fabids</taxon>
        <taxon>Rosales</taxon>
        <taxon>Rosaceae</taxon>
        <taxon>Amygdaloideae</taxon>
        <taxon>Maleae</taxon>
        <taxon>Malus</taxon>
    </lineage>
</organism>
<name>A0A498J6P6_MALDO</name>
<accession>A0A498J6P6</accession>
<evidence type="ECO:0000313" key="2">
    <source>
        <dbReference type="Proteomes" id="UP000290289"/>
    </source>
</evidence>
<dbReference type="EMBL" id="RDQH01000334">
    <property type="protein sequence ID" value="RXH91180.1"/>
    <property type="molecule type" value="Genomic_DNA"/>
</dbReference>
<proteinExistence type="predicted"/>
<comment type="caution">
    <text evidence="1">The sequence shown here is derived from an EMBL/GenBank/DDBJ whole genome shotgun (WGS) entry which is preliminary data.</text>
</comment>
<reference evidence="1 2" key="1">
    <citation type="submission" date="2018-10" db="EMBL/GenBank/DDBJ databases">
        <title>A high-quality apple genome assembly.</title>
        <authorList>
            <person name="Hu J."/>
        </authorList>
    </citation>
    <scope>NUCLEOTIDE SEQUENCE [LARGE SCALE GENOMIC DNA]</scope>
    <source>
        <strain evidence="2">cv. HFTH1</strain>
        <tissue evidence="1">Young leaf</tissue>
    </source>
</reference>
<dbReference type="AlphaFoldDB" id="A0A498J6P6"/>